<evidence type="ECO:0000256" key="1">
    <source>
        <dbReference type="SAM" id="MobiDB-lite"/>
    </source>
</evidence>
<dbReference type="AlphaFoldDB" id="A0AAD7A701"/>
<feature type="region of interest" description="Disordered" evidence="1">
    <location>
        <begin position="40"/>
        <end position="64"/>
    </location>
</feature>
<proteinExistence type="predicted"/>
<dbReference type="EMBL" id="JARIHO010000014">
    <property type="protein sequence ID" value="KAJ7350824.1"/>
    <property type="molecule type" value="Genomic_DNA"/>
</dbReference>
<dbReference type="Proteomes" id="UP001218218">
    <property type="component" value="Unassembled WGS sequence"/>
</dbReference>
<organism evidence="2 3">
    <name type="scientific">Mycena albidolilacea</name>
    <dbReference type="NCBI Taxonomy" id="1033008"/>
    <lineage>
        <taxon>Eukaryota</taxon>
        <taxon>Fungi</taxon>
        <taxon>Dikarya</taxon>
        <taxon>Basidiomycota</taxon>
        <taxon>Agaricomycotina</taxon>
        <taxon>Agaricomycetes</taxon>
        <taxon>Agaricomycetidae</taxon>
        <taxon>Agaricales</taxon>
        <taxon>Marasmiineae</taxon>
        <taxon>Mycenaceae</taxon>
        <taxon>Mycena</taxon>
    </lineage>
</organism>
<sequence length="337" mass="37078">MNASTPTPQSRRVSTQHVRFRDQVTNTNSTNGSIVDGLLDSPPKTAADNSAVADTSTVPPTPPPKFGLASLLRRGRPPIRFQGHQINDITNGKGDGLPHHDFPLKNGSDANSFIALCTPRPSSESFETASAVTAPLYPPASPSNLTDTTEPPVPPFRPDPLSARAAATAEKCREKVFSMIQCLESCESLLMVAGSSKLCNKLEDIFKAIRNLLIRPPPGVWHTCASAGPCLHEKWHQEYATKIEKLIRFLDSFLVNFNSDSEHSRPRGTEDLEAQLLGYVDKFRSFPNSIQRSWIRLELAVNKADILATQEISLAMERRLSELSGKQQMLDKRLNGI</sequence>
<protein>
    <submittedName>
        <fullName evidence="2">Uncharacterized protein</fullName>
    </submittedName>
</protein>
<comment type="caution">
    <text evidence="2">The sequence shown here is derived from an EMBL/GenBank/DDBJ whole genome shotgun (WGS) entry which is preliminary data.</text>
</comment>
<name>A0AAD7A701_9AGAR</name>
<gene>
    <name evidence="2" type="ORF">DFH08DRAFT_862464</name>
</gene>
<accession>A0AAD7A701</accession>
<evidence type="ECO:0000313" key="3">
    <source>
        <dbReference type="Proteomes" id="UP001218218"/>
    </source>
</evidence>
<keyword evidence="3" id="KW-1185">Reference proteome</keyword>
<evidence type="ECO:0000313" key="2">
    <source>
        <dbReference type="EMBL" id="KAJ7350824.1"/>
    </source>
</evidence>
<reference evidence="2" key="1">
    <citation type="submission" date="2023-03" db="EMBL/GenBank/DDBJ databases">
        <title>Massive genome expansion in bonnet fungi (Mycena s.s.) driven by repeated elements and novel gene families across ecological guilds.</title>
        <authorList>
            <consortium name="Lawrence Berkeley National Laboratory"/>
            <person name="Harder C.B."/>
            <person name="Miyauchi S."/>
            <person name="Viragh M."/>
            <person name="Kuo A."/>
            <person name="Thoen E."/>
            <person name="Andreopoulos B."/>
            <person name="Lu D."/>
            <person name="Skrede I."/>
            <person name="Drula E."/>
            <person name="Henrissat B."/>
            <person name="Morin E."/>
            <person name="Kohler A."/>
            <person name="Barry K."/>
            <person name="LaButti K."/>
            <person name="Morin E."/>
            <person name="Salamov A."/>
            <person name="Lipzen A."/>
            <person name="Mereny Z."/>
            <person name="Hegedus B."/>
            <person name="Baldrian P."/>
            <person name="Stursova M."/>
            <person name="Weitz H."/>
            <person name="Taylor A."/>
            <person name="Grigoriev I.V."/>
            <person name="Nagy L.G."/>
            <person name="Martin F."/>
            <person name="Kauserud H."/>
        </authorList>
    </citation>
    <scope>NUCLEOTIDE SEQUENCE</scope>
    <source>
        <strain evidence="2">CBHHK002</strain>
    </source>
</reference>